<dbReference type="InterPro" id="IPR038725">
    <property type="entry name" value="YdaG_split_barrel_FMN-bd"/>
</dbReference>
<dbReference type="OrthoDB" id="1432662at2"/>
<dbReference type="PANTHER" id="PTHR34818:SF1">
    <property type="entry name" value="PROTEIN BLI-3"/>
    <property type="match status" value="1"/>
</dbReference>
<dbReference type="Pfam" id="PF16242">
    <property type="entry name" value="Pyrid_ox_like"/>
    <property type="match status" value="1"/>
</dbReference>
<dbReference type="InterPro" id="IPR012349">
    <property type="entry name" value="Split_barrel_FMN-bd"/>
</dbReference>
<dbReference type="EMBL" id="CAJA01000495">
    <property type="protein sequence ID" value="CCH75418.1"/>
    <property type="molecule type" value="Genomic_DNA"/>
</dbReference>
<dbReference type="Gene3D" id="2.30.110.10">
    <property type="entry name" value="Electron Transport, Fmn-binding Protein, Chain A"/>
    <property type="match status" value="1"/>
</dbReference>
<comment type="caution">
    <text evidence="2">The sequence shown here is derived from an EMBL/GenBank/DDBJ whole genome shotgun (WGS) entry which is preliminary data.</text>
</comment>
<dbReference type="RefSeq" id="WP_048695903.1">
    <property type="nucleotide sequence ID" value="NZ_HG764815.1"/>
</dbReference>
<gene>
    <name evidence="2" type="ORF">BN11_690007</name>
</gene>
<dbReference type="AlphaFoldDB" id="W6K0M6"/>
<name>W6K0M6_9MICO</name>
<keyword evidence="3" id="KW-1185">Reference proteome</keyword>
<evidence type="ECO:0000313" key="3">
    <source>
        <dbReference type="Proteomes" id="UP000035763"/>
    </source>
</evidence>
<evidence type="ECO:0000313" key="2">
    <source>
        <dbReference type="EMBL" id="CCH75418.1"/>
    </source>
</evidence>
<dbReference type="STRING" id="1193182.BN11_690007"/>
<accession>W6K0M6</accession>
<dbReference type="SUPFAM" id="SSF50475">
    <property type="entry name" value="FMN-binding split barrel"/>
    <property type="match status" value="1"/>
</dbReference>
<dbReference type="PANTHER" id="PTHR34818">
    <property type="entry name" value="PROTEIN BLI-3"/>
    <property type="match status" value="1"/>
</dbReference>
<feature type="domain" description="General stress protein FMN-binding split barrel" evidence="1">
    <location>
        <begin position="4"/>
        <end position="145"/>
    </location>
</feature>
<evidence type="ECO:0000259" key="1">
    <source>
        <dbReference type="Pfam" id="PF16242"/>
    </source>
</evidence>
<dbReference type="InterPro" id="IPR052917">
    <property type="entry name" value="Stress-Dev_Protein"/>
</dbReference>
<dbReference type="Proteomes" id="UP000035763">
    <property type="component" value="Unassembled WGS sequence"/>
</dbReference>
<sequence>MSDRETIAEVMKATRIAILTYEDEQGRLVSTPMGTQDFDDPATVWFITEADSDKVAAISRQPRVNVSYASDKGWVSLSGTASLNQDRAKLEELWDPSASAFMQGGPDDPNSALLEVSGDTAQLWESPGKLGMLVQVAKGALGKEDPAKDSDAPVVDL</sequence>
<protein>
    <submittedName>
        <fullName evidence="2">General stress protein</fullName>
    </submittedName>
</protein>
<organism evidence="2 3">
    <name type="scientific">Nostocoides australiense Ben110</name>
    <dbReference type="NCBI Taxonomy" id="1193182"/>
    <lineage>
        <taxon>Bacteria</taxon>
        <taxon>Bacillati</taxon>
        <taxon>Actinomycetota</taxon>
        <taxon>Actinomycetes</taxon>
        <taxon>Micrococcales</taxon>
        <taxon>Intrasporangiaceae</taxon>
        <taxon>Nostocoides</taxon>
    </lineage>
</organism>
<reference evidence="2 3" key="1">
    <citation type="journal article" date="2013" name="ISME J.">
        <title>A metabolic model for members of the genus Tetrasphaera involved in enhanced biological phosphorus removal.</title>
        <authorList>
            <person name="Kristiansen R."/>
            <person name="Nguyen H.T.T."/>
            <person name="Saunders A.M."/>
            <person name="Nielsen J.L."/>
            <person name="Wimmer R."/>
            <person name="Le V.Q."/>
            <person name="McIlroy S.J."/>
            <person name="Petrovski S."/>
            <person name="Seviour R.J."/>
            <person name="Calteau A."/>
            <person name="Nielsen K.L."/>
            <person name="Nielsen P.H."/>
        </authorList>
    </citation>
    <scope>NUCLEOTIDE SEQUENCE [LARGE SCALE GENOMIC DNA]</scope>
    <source>
        <strain evidence="2 3">Ben110</strain>
    </source>
</reference>
<proteinExistence type="predicted"/>